<accession>A0A2T0MYT0</accession>
<protein>
    <submittedName>
        <fullName evidence="1">Uncharacterized protein</fullName>
    </submittedName>
</protein>
<dbReference type="EMBL" id="PVNG01000009">
    <property type="protein sequence ID" value="PRX64377.1"/>
    <property type="molecule type" value="Genomic_DNA"/>
</dbReference>
<reference evidence="1 2" key="1">
    <citation type="submission" date="2018-03" db="EMBL/GenBank/DDBJ databases">
        <title>Genomic Encyclopedia of Type Strains, Phase III (KMG-III): the genomes of soil and plant-associated and newly described type strains.</title>
        <authorList>
            <person name="Whitman W."/>
        </authorList>
    </citation>
    <scope>NUCLEOTIDE SEQUENCE [LARGE SCALE GENOMIC DNA]</scope>
    <source>
        <strain evidence="1 2">CGMCC 4.7104</strain>
    </source>
</reference>
<comment type="caution">
    <text evidence="1">The sequence shown here is derived from an EMBL/GenBank/DDBJ whole genome shotgun (WGS) entry which is preliminary data.</text>
</comment>
<name>A0A2T0MYT0_9ACTN</name>
<proteinExistence type="predicted"/>
<dbReference type="InterPro" id="IPR017853">
    <property type="entry name" value="GH"/>
</dbReference>
<dbReference type="Proteomes" id="UP000238312">
    <property type="component" value="Unassembled WGS sequence"/>
</dbReference>
<sequence length="568" mass="61744">MKKGINYDVGILPGEDNSRKVFDPDTVAREMRLIATELHCDTVRISGDDPARITVAAEHAAAQGLEVWFAPFPVDLTEDEALAVFADSAGRAEALRRSGAEVVLVTGCELTAFCRGFIEGEGYRDRLQAMVSGDMAWWTTLMQVMPRFSGYMARVAESVRPLFGGRLTYASGPWEPIDWAPYDIVGVDAYCAAHNAHDFTDELRAQFKHGKPVAVTEFGTCAYQGAGERGGMAWAVPDGAVRDEDEQVRYFTELMDVFEREGVATALWFTFAAYNRTGAADLGSYGVIKLDDDGAWTPTTAPGRRRRSSAPWPLGIRAAEDGRARQVTAAQRAPPAPHPLMALGPLGLQQPGDRQARRRQQPHPVAHRAMVLDVGQRAVLVALLVRAAIEVGTVGGQPARPGIVGEGPPDRMTHREHEPAPRPQHPAHLAEDGQRIGHERQRAVRGAGHVEARRPERQRLGVGLHHRDPQAGRVVETLGVTQLAVGDVERRHPRPPRHQPPRALGRAAADLQHPLPAHLAEQARRGLVEALGTPDEAAVTQETTVLDLVVVGVAVPPAAVGPRRGRQH</sequence>
<evidence type="ECO:0000313" key="1">
    <source>
        <dbReference type="EMBL" id="PRX64377.1"/>
    </source>
</evidence>
<gene>
    <name evidence="1" type="ORF">B0I32_109306</name>
</gene>
<keyword evidence="2" id="KW-1185">Reference proteome</keyword>
<dbReference type="Gene3D" id="3.20.20.80">
    <property type="entry name" value="Glycosidases"/>
    <property type="match status" value="1"/>
</dbReference>
<organism evidence="1 2">
    <name type="scientific">Nonomuraea fuscirosea</name>
    <dbReference type="NCBI Taxonomy" id="1291556"/>
    <lineage>
        <taxon>Bacteria</taxon>
        <taxon>Bacillati</taxon>
        <taxon>Actinomycetota</taxon>
        <taxon>Actinomycetes</taxon>
        <taxon>Streptosporangiales</taxon>
        <taxon>Streptosporangiaceae</taxon>
        <taxon>Nonomuraea</taxon>
    </lineage>
</organism>
<dbReference type="SUPFAM" id="SSF51445">
    <property type="entry name" value="(Trans)glycosidases"/>
    <property type="match status" value="1"/>
</dbReference>
<evidence type="ECO:0000313" key="2">
    <source>
        <dbReference type="Proteomes" id="UP000238312"/>
    </source>
</evidence>
<dbReference type="AlphaFoldDB" id="A0A2T0MYT0"/>